<organism evidence="2 3">
    <name type="scientific">Splendidivirga corallicola</name>
    <dbReference type="NCBI Taxonomy" id="3051826"/>
    <lineage>
        <taxon>Bacteria</taxon>
        <taxon>Pseudomonadati</taxon>
        <taxon>Bacteroidota</taxon>
        <taxon>Cytophagia</taxon>
        <taxon>Cytophagales</taxon>
        <taxon>Splendidivirgaceae</taxon>
        <taxon>Splendidivirga</taxon>
    </lineage>
</organism>
<protein>
    <submittedName>
        <fullName evidence="2">Amidohydrolase family protein</fullName>
    </submittedName>
</protein>
<dbReference type="Pfam" id="PF01979">
    <property type="entry name" value="Amidohydro_1"/>
    <property type="match status" value="1"/>
</dbReference>
<dbReference type="InterPro" id="IPR032466">
    <property type="entry name" value="Metal_Hydrolase"/>
</dbReference>
<keyword evidence="3" id="KW-1185">Reference proteome</keyword>
<accession>A0ABT8KXQ3</accession>
<dbReference type="SUPFAM" id="SSF51556">
    <property type="entry name" value="Metallo-dependent hydrolases"/>
    <property type="match status" value="1"/>
</dbReference>
<dbReference type="Proteomes" id="UP001172082">
    <property type="component" value="Unassembled WGS sequence"/>
</dbReference>
<dbReference type="EMBL" id="JAUJEA010000020">
    <property type="protein sequence ID" value="MDN5205554.1"/>
    <property type="molecule type" value="Genomic_DNA"/>
</dbReference>
<dbReference type="Gene3D" id="3.40.50.10910">
    <property type="entry name" value="Amidohydrolase"/>
    <property type="match status" value="1"/>
</dbReference>
<proteinExistence type="predicted"/>
<dbReference type="InterPro" id="IPR051781">
    <property type="entry name" value="Metallo-dep_Hydrolase"/>
</dbReference>
<dbReference type="InterPro" id="IPR011059">
    <property type="entry name" value="Metal-dep_hydrolase_composite"/>
</dbReference>
<dbReference type="SUPFAM" id="SSF51338">
    <property type="entry name" value="Composite domain of metallo-dependent hydrolases"/>
    <property type="match status" value="1"/>
</dbReference>
<reference evidence="2" key="1">
    <citation type="submission" date="2023-06" db="EMBL/GenBank/DDBJ databases">
        <title>Genomic of Parafulvivirga corallium.</title>
        <authorList>
            <person name="Wang G."/>
        </authorList>
    </citation>
    <scope>NUCLEOTIDE SEQUENCE</scope>
    <source>
        <strain evidence="2">BMA10</strain>
    </source>
</reference>
<name>A0ABT8KXQ3_9BACT</name>
<dbReference type="Gene3D" id="3.30.110.90">
    <property type="entry name" value="Amidohydrolase"/>
    <property type="match status" value="1"/>
</dbReference>
<dbReference type="InterPro" id="IPR006680">
    <property type="entry name" value="Amidohydro-rel"/>
</dbReference>
<dbReference type="RefSeq" id="WP_346755575.1">
    <property type="nucleotide sequence ID" value="NZ_JAUJEA010000020.1"/>
</dbReference>
<gene>
    <name evidence="2" type="ORF">QQ008_29490</name>
</gene>
<evidence type="ECO:0000259" key="1">
    <source>
        <dbReference type="Pfam" id="PF01979"/>
    </source>
</evidence>
<sequence>MKNIPVLMTTLSILTFIFSFSTGKNVRLIETMQQRINRINTSGFIDTTHRSAPSDISFDINHVVFPMPDSKARNPLDSNDNKYYTSKNQKPAYSDYVKSYVNVDTPLVALVGVKVIDGTGAMSKRDQTIIIDGSNIISVGHKDSVSIPDNTQVLDLIGRTVIPGFVGTHNHMHMPGIPTMYYTAPRLYLACGVTTIQTAGSAAPYVEKNLANTIQLGYAPGPDIIHTGPYITGPGGNRVMIQPESIEQIERAIHYWVDEGVTWFKVYRHIKPEHLQAVIDIAHKNDAKVTGHLCSVTYTEVAKMGIDAIEHGFIHSFDHAPDKETGRCSGSRAFRELINISSTEVKEVHRALIQNNVALSSTLSIFEAQVPGRAIADRRALEAMAPHLVEAYHQRRKRMSEAGKNWYFKETWLKKSMEYDLAFYRSGGLLTAGPDPGLHNLPGYGDQRNFELLVEAGFKPVEAIQVMTSNGAKLLDNPDIGTISVGKTADLVIINGDIEVSPKSIRNTELVFKEGYGFSPEKLIADVKGQVGYR</sequence>
<dbReference type="Gene3D" id="2.30.40.10">
    <property type="entry name" value="Urease, subunit C, domain 1"/>
    <property type="match status" value="1"/>
</dbReference>
<dbReference type="Gene3D" id="1.20.58.520">
    <property type="entry name" value="Amidohydrolase"/>
    <property type="match status" value="1"/>
</dbReference>
<evidence type="ECO:0000313" key="2">
    <source>
        <dbReference type="EMBL" id="MDN5205554.1"/>
    </source>
</evidence>
<dbReference type="PANTHER" id="PTHR43135:SF3">
    <property type="entry name" value="ALPHA-D-RIBOSE 1-METHYLPHOSPHONATE 5-TRIPHOSPHATE DIPHOSPHATASE"/>
    <property type="match status" value="1"/>
</dbReference>
<feature type="domain" description="Amidohydrolase-related" evidence="1">
    <location>
        <begin position="455"/>
        <end position="507"/>
    </location>
</feature>
<evidence type="ECO:0000313" key="3">
    <source>
        <dbReference type="Proteomes" id="UP001172082"/>
    </source>
</evidence>
<dbReference type="PANTHER" id="PTHR43135">
    <property type="entry name" value="ALPHA-D-RIBOSE 1-METHYLPHOSPHONATE 5-TRIPHOSPHATE DIPHOSPHATASE"/>
    <property type="match status" value="1"/>
</dbReference>
<comment type="caution">
    <text evidence="2">The sequence shown here is derived from an EMBL/GenBank/DDBJ whole genome shotgun (WGS) entry which is preliminary data.</text>
</comment>